<feature type="region of interest" description="Disordered" evidence="8">
    <location>
        <begin position="226"/>
        <end position="248"/>
    </location>
</feature>
<comment type="catalytic activity">
    <reaction evidence="1 7">
        <text>Cleavage of hydrophobic, N-terminal signal or leader sequences from secreted and periplasmic proteins.</text>
        <dbReference type="EC" id="3.4.21.89"/>
    </reaction>
</comment>
<name>A0A077M0Z6_9MICO</name>
<dbReference type="GO" id="GO:0004252">
    <property type="term" value="F:serine-type endopeptidase activity"/>
    <property type="evidence" value="ECO:0007669"/>
    <property type="project" value="InterPro"/>
</dbReference>
<comment type="caution">
    <text evidence="10">The sequence shown here is derived from an EMBL/GenBank/DDBJ whole genome shotgun (WGS) entry which is preliminary data.</text>
</comment>
<dbReference type="AlphaFoldDB" id="A0A077M0Z6"/>
<evidence type="ECO:0000256" key="7">
    <source>
        <dbReference type="RuleBase" id="RU362042"/>
    </source>
</evidence>
<dbReference type="PROSITE" id="PS00761">
    <property type="entry name" value="SPASE_I_3"/>
    <property type="match status" value="1"/>
</dbReference>
<organism evidence="10 11">
    <name type="scientific">Nostocoides japonicum T1-X7</name>
    <dbReference type="NCBI Taxonomy" id="1194083"/>
    <lineage>
        <taxon>Bacteria</taxon>
        <taxon>Bacillati</taxon>
        <taxon>Actinomycetota</taxon>
        <taxon>Actinomycetes</taxon>
        <taxon>Micrococcales</taxon>
        <taxon>Intrasporangiaceae</taxon>
        <taxon>Nostocoides</taxon>
    </lineage>
</organism>
<gene>
    <name evidence="10" type="ORF">BN12_2330006</name>
</gene>
<dbReference type="InterPro" id="IPR019533">
    <property type="entry name" value="Peptidase_S26"/>
</dbReference>
<evidence type="ECO:0000256" key="6">
    <source>
        <dbReference type="PIRSR" id="PIRSR600223-1"/>
    </source>
</evidence>
<dbReference type="GO" id="GO:0005886">
    <property type="term" value="C:plasma membrane"/>
    <property type="evidence" value="ECO:0007669"/>
    <property type="project" value="UniProtKB-SubCell"/>
</dbReference>
<dbReference type="GO" id="GO:0006465">
    <property type="term" value="P:signal peptide processing"/>
    <property type="evidence" value="ECO:0007669"/>
    <property type="project" value="InterPro"/>
</dbReference>
<dbReference type="GO" id="GO:0009003">
    <property type="term" value="F:signal peptidase activity"/>
    <property type="evidence" value="ECO:0007669"/>
    <property type="project" value="UniProtKB-EC"/>
</dbReference>
<evidence type="ECO:0000313" key="10">
    <source>
        <dbReference type="EMBL" id="CCH77880.1"/>
    </source>
</evidence>
<feature type="compositionally biased region" description="Basic and acidic residues" evidence="8">
    <location>
        <begin position="229"/>
        <end position="240"/>
    </location>
</feature>
<dbReference type="CDD" id="cd06530">
    <property type="entry name" value="S26_SPase_I"/>
    <property type="match status" value="1"/>
</dbReference>
<feature type="transmembrane region" description="Helical" evidence="7">
    <location>
        <begin position="69"/>
        <end position="92"/>
    </location>
</feature>
<evidence type="ECO:0000256" key="5">
    <source>
        <dbReference type="ARBA" id="ARBA00022801"/>
    </source>
</evidence>
<comment type="similarity">
    <text evidence="3 7">Belongs to the peptidase S26 family.</text>
</comment>
<evidence type="ECO:0000313" key="11">
    <source>
        <dbReference type="Proteomes" id="UP000035721"/>
    </source>
</evidence>
<keyword evidence="11" id="KW-1185">Reference proteome</keyword>
<proteinExistence type="inferred from homology"/>
<dbReference type="SUPFAM" id="SSF51306">
    <property type="entry name" value="LexA/Signal peptidase"/>
    <property type="match status" value="1"/>
</dbReference>
<accession>A0A077M0Z6</accession>
<dbReference type="Gene3D" id="2.10.109.10">
    <property type="entry name" value="Umud Fragment, subunit A"/>
    <property type="match status" value="1"/>
</dbReference>
<evidence type="ECO:0000256" key="8">
    <source>
        <dbReference type="SAM" id="MobiDB-lite"/>
    </source>
</evidence>
<keyword evidence="7" id="KW-0472">Membrane</keyword>
<dbReference type="RefSeq" id="WP_083454761.1">
    <property type="nucleotide sequence ID" value="NZ_HF570958.1"/>
</dbReference>
<feature type="region of interest" description="Disordered" evidence="8">
    <location>
        <begin position="1"/>
        <end position="56"/>
    </location>
</feature>
<keyword evidence="7" id="KW-0812">Transmembrane</keyword>
<feature type="domain" description="Peptidase S26" evidence="9">
    <location>
        <begin position="67"/>
        <end position="262"/>
    </location>
</feature>
<evidence type="ECO:0000256" key="2">
    <source>
        <dbReference type="ARBA" id="ARBA00004401"/>
    </source>
</evidence>
<dbReference type="PANTHER" id="PTHR43390">
    <property type="entry name" value="SIGNAL PEPTIDASE I"/>
    <property type="match status" value="1"/>
</dbReference>
<dbReference type="Proteomes" id="UP000035721">
    <property type="component" value="Unassembled WGS sequence"/>
</dbReference>
<sequence length="297" mass="31350">MATDETGDRVPQDPIAEPDGVADGLSTPAVAEPAGREDARQGGSGTPSAPEGSGRPSFAARVGTGIRELVVVVVMALALSFIVKTWLVQAFYIPSESMEDTLIVNDRVVVNKLTPGVIDLKRGDVVVFSDPDHWLAPTPKVDDGPVVNGIRSALIFVGLLPNPSDDHLIKRVIGMPGDHVVCCDAAGKLTVNGVAITEPYIKPGVNPSDRQFDITVPKGRIWVMGDNRSNSEDSRFHDASGDGSDGSVPIKDVTGRAFAIVWPFDRITWLSNHPDTFAKVPAASVPTPSATTSTSAP</sequence>
<dbReference type="InterPro" id="IPR000223">
    <property type="entry name" value="Pept_S26A_signal_pept_1"/>
</dbReference>
<dbReference type="NCBIfam" id="TIGR02227">
    <property type="entry name" value="sigpep_I_bact"/>
    <property type="match status" value="1"/>
</dbReference>
<evidence type="ECO:0000259" key="9">
    <source>
        <dbReference type="Pfam" id="PF10502"/>
    </source>
</evidence>
<dbReference type="InterPro" id="IPR019758">
    <property type="entry name" value="Pept_S26A_signal_pept_1_CS"/>
</dbReference>
<dbReference type="Pfam" id="PF10502">
    <property type="entry name" value="Peptidase_S26"/>
    <property type="match status" value="1"/>
</dbReference>
<reference evidence="10 11" key="1">
    <citation type="journal article" date="2013" name="ISME J.">
        <title>A metabolic model for members of the genus Tetrasphaera involved in enhanced biological phosphorus removal.</title>
        <authorList>
            <person name="Kristiansen R."/>
            <person name="Nguyen H.T.T."/>
            <person name="Saunders A.M."/>
            <person name="Nielsen J.L."/>
            <person name="Wimmer R."/>
            <person name="Le V.Q."/>
            <person name="McIlroy S.J."/>
            <person name="Petrovski S."/>
            <person name="Seviour R.J."/>
            <person name="Calteau A."/>
            <person name="Nielsen K.L."/>
            <person name="Nielsen P.H."/>
        </authorList>
    </citation>
    <scope>NUCLEOTIDE SEQUENCE [LARGE SCALE GENOMIC DNA]</scope>
    <source>
        <strain evidence="10 11">T1-X7</strain>
    </source>
</reference>
<comment type="subcellular location">
    <subcellularLocation>
        <location evidence="2">Cell membrane</location>
        <topology evidence="2">Single-pass type II membrane protein</topology>
    </subcellularLocation>
    <subcellularLocation>
        <location evidence="7">Membrane</location>
        <topology evidence="7">Single-pass type II membrane protein</topology>
    </subcellularLocation>
</comment>
<dbReference type="InterPro" id="IPR036286">
    <property type="entry name" value="LexA/Signal_pep-like_sf"/>
</dbReference>
<feature type="compositionally biased region" description="Basic and acidic residues" evidence="8">
    <location>
        <begin position="1"/>
        <end position="11"/>
    </location>
</feature>
<protein>
    <recommendedName>
        <fullName evidence="4 7">Signal peptidase I</fullName>
        <ecNumber evidence="4 7">3.4.21.89</ecNumber>
    </recommendedName>
</protein>
<evidence type="ECO:0000256" key="1">
    <source>
        <dbReference type="ARBA" id="ARBA00000677"/>
    </source>
</evidence>
<feature type="active site" evidence="6">
    <location>
        <position position="97"/>
    </location>
</feature>
<feature type="active site" evidence="6">
    <location>
        <position position="170"/>
    </location>
</feature>
<keyword evidence="7" id="KW-1133">Transmembrane helix</keyword>
<dbReference type="PRINTS" id="PR00727">
    <property type="entry name" value="LEADERPTASE"/>
</dbReference>
<keyword evidence="7" id="KW-0645">Protease</keyword>
<dbReference type="OrthoDB" id="9815782at2"/>
<dbReference type="PANTHER" id="PTHR43390:SF1">
    <property type="entry name" value="CHLOROPLAST PROCESSING PEPTIDASE"/>
    <property type="match status" value="1"/>
</dbReference>
<evidence type="ECO:0000256" key="4">
    <source>
        <dbReference type="ARBA" id="ARBA00013208"/>
    </source>
</evidence>
<evidence type="ECO:0000256" key="3">
    <source>
        <dbReference type="ARBA" id="ARBA00009370"/>
    </source>
</evidence>
<dbReference type="STRING" id="1194083.BN12_2330006"/>
<dbReference type="EMBL" id="CAJB01000150">
    <property type="protein sequence ID" value="CCH77880.1"/>
    <property type="molecule type" value="Genomic_DNA"/>
</dbReference>
<keyword evidence="5 7" id="KW-0378">Hydrolase</keyword>
<dbReference type="EC" id="3.4.21.89" evidence="4 7"/>